<dbReference type="PANTHER" id="PTHR47089">
    <property type="entry name" value="ABC TRANSPORTER, PERMEASE PROTEIN"/>
    <property type="match status" value="1"/>
</dbReference>
<feature type="transmembrane region" description="Helical" evidence="6">
    <location>
        <begin position="250"/>
        <end position="271"/>
    </location>
</feature>
<gene>
    <name evidence="7" type="ORF">H5P27_17745</name>
</gene>
<dbReference type="Proteomes" id="UP000526501">
    <property type="component" value="Unassembled WGS sequence"/>
</dbReference>
<dbReference type="InterPro" id="IPR001851">
    <property type="entry name" value="ABC_transp_permease"/>
</dbReference>
<accession>A0A7X1B8Z4</accession>
<feature type="transmembrane region" description="Helical" evidence="6">
    <location>
        <begin position="115"/>
        <end position="135"/>
    </location>
</feature>
<organism evidence="7 8">
    <name type="scientific">Pelagicoccus albus</name>
    <dbReference type="NCBI Taxonomy" id="415222"/>
    <lineage>
        <taxon>Bacteria</taxon>
        <taxon>Pseudomonadati</taxon>
        <taxon>Verrucomicrobiota</taxon>
        <taxon>Opitutia</taxon>
        <taxon>Puniceicoccales</taxon>
        <taxon>Pelagicoccaceae</taxon>
        <taxon>Pelagicoccus</taxon>
    </lineage>
</organism>
<keyword evidence="3 6" id="KW-0812">Transmembrane</keyword>
<dbReference type="CDD" id="cd06580">
    <property type="entry name" value="TM_PBP1_transp_TpRbsC_like"/>
    <property type="match status" value="1"/>
</dbReference>
<keyword evidence="5 6" id="KW-0472">Membrane</keyword>
<keyword evidence="8" id="KW-1185">Reference proteome</keyword>
<protein>
    <submittedName>
        <fullName evidence="7">ABC transporter permease</fullName>
    </submittedName>
</protein>
<comment type="subcellular location">
    <subcellularLocation>
        <location evidence="1">Cell membrane</location>
        <topology evidence="1">Multi-pass membrane protein</topology>
    </subcellularLocation>
</comment>
<feature type="transmembrane region" description="Helical" evidence="6">
    <location>
        <begin position="321"/>
        <end position="343"/>
    </location>
</feature>
<dbReference type="GO" id="GO:0022857">
    <property type="term" value="F:transmembrane transporter activity"/>
    <property type="evidence" value="ECO:0007669"/>
    <property type="project" value="InterPro"/>
</dbReference>
<evidence type="ECO:0000313" key="7">
    <source>
        <dbReference type="EMBL" id="MBC2607902.1"/>
    </source>
</evidence>
<evidence type="ECO:0000313" key="8">
    <source>
        <dbReference type="Proteomes" id="UP000526501"/>
    </source>
</evidence>
<evidence type="ECO:0000256" key="4">
    <source>
        <dbReference type="ARBA" id="ARBA00022989"/>
    </source>
</evidence>
<feature type="transmembrane region" description="Helical" evidence="6">
    <location>
        <begin position="197"/>
        <end position="216"/>
    </location>
</feature>
<keyword evidence="2" id="KW-1003">Cell membrane</keyword>
<dbReference type="Pfam" id="PF02653">
    <property type="entry name" value="BPD_transp_2"/>
    <property type="match status" value="1"/>
</dbReference>
<evidence type="ECO:0000256" key="1">
    <source>
        <dbReference type="ARBA" id="ARBA00004651"/>
    </source>
</evidence>
<proteinExistence type="predicted"/>
<feature type="transmembrane region" description="Helical" evidence="6">
    <location>
        <begin position="147"/>
        <end position="166"/>
    </location>
</feature>
<dbReference type="EMBL" id="JACHVC010000013">
    <property type="protein sequence ID" value="MBC2607902.1"/>
    <property type="molecule type" value="Genomic_DNA"/>
</dbReference>
<dbReference type="GO" id="GO:0005886">
    <property type="term" value="C:plasma membrane"/>
    <property type="evidence" value="ECO:0007669"/>
    <property type="project" value="UniProtKB-SubCell"/>
</dbReference>
<sequence length="372" mass="39786">MKSLPLFATLGSILLAVLVGALLLGLSGFDPWGSYLKLFEGATGLDFSGRGSFFRIPSRLGSTLNECAPLLLAALAVATPWRLGWVNLGGEGQMIMGAAAATMVALSFSEVASPGILVFALLAAAIAGALWSLLAAWTRIHRGMNEIIVTIMLNFIAFWFVAWLVHGPMRDTESGMGHPWSPPVPLESQLPILGGDIRFHSGLIIAPVLAILIWILQTYRVSGFQEQVTGRARPTALFAGFPVRKLEYRAMAIGGACAGLGGACALLGVQFRLSEEVATGYGFTGLTIALAARSHPLAIIPCALFFATLRTGAEYMEFSAGIPQTLAVIIQALVLFFLLLALAPQWKKWWQQHKTRQASLRKKAIVEGGANV</sequence>
<evidence type="ECO:0000256" key="5">
    <source>
        <dbReference type="ARBA" id="ARBA00023136"/>
    </source>
</evidence>
<name>A0A7X1B8Z4_9BACT</name>
<dbReference type="RefSeq" id="WP_185661765.1">
    <property type="nucleotide sequence ID" value="NZ_CAWPOO010000013.1"/>
</dbReference>
<dbReference type="PANTHER" id="PTHR47089:SF1">
    <property type="entry name" value="GUANOSINE ABC TRANSPORTER PERMEASE PROTEIN NUPP"/>
    <property type="match status" value="1"/>
</dbReference>
<evidence type="ECO:0000256" key="3">
    <source>
        <dbReference type="ARBA" id="ARBA00022692"/>
    </source>
</evidence>
<reference evidence="7 8" key="1">
    <citation type="submission" date="2020-07" db="EMBL/GenBank/DDBJ databases">
        <authorList>
            <person name="Feng X."/>
        </authorList>
    </citation>
    <scope>NUCLEOTIDE SEQUENCE [LARGE SCALE GENOMIC DNA]</scope>
    <source>
        <strain evidence="7 8">JCM23202</strain>
    </source>
</reference>
<evidence type="ECO:0000256" key="6">
    <source>
        <dbReference type="SAM" id="Phobius"/>
    </source>
</evidence>
<evidence type="ECO:0000256" key="2">
    <source>
        <dbReference type="ARBA" id="ARBA00022475"/>
    </source>
</evidence>
<keyword evidence="4 6" id="KW-1133">Transmembrane helix</keyword>
<dbReference type="AlphaFoldDB" id="A0A7X1B8Z4"/>
<comment type="caution">
    <text evidence="7">The sequence shown here is derived from an EMBL/GenBank/DDBJ whole genome shotgun (WGS) entry which is preliminary data.</text>
</comment>